<keyword evidence="3" id="KW-1185">Reference proteome</keyword>
<evidence type="ECO:0000259" key="1">
    <source>
        <dbReference type="Pfam" id="PF01370"/>
    </source>
</evidence>
<accession>A0ABP5A9V8</accession>
<dbReference type="Gene3D" id="3.40.50.720">
    <property type="entry name" value="NAD(P)-binding Rossmann-like Domain"/>
    <property type="match status" value="1"/>
</dbReference>
<dbReference type="EMBL" id="BAAAMY010000001">
    <property type="protein sequence ID" value="GAA1907997.1"/>
    <property type="molecule type" value="Genomic_DNA"/>
</dbReference>
<dbReference type="SUPFAM" id="SSF51735">
    <property type="entry name" value="NAD(P)-binding Rossmann-fold domains"/>
    <property type="match status" value="1"/>
</dbReference>
<gene>
    <name evidence="2" type="ORF">GCM10009737_06130</name>
</gene>
<proteinExistence type="predicted"/>
<protein>
    <submittedName>
        <fullName evidence="2">SDR family oxidoreductase</fullName>
    </submittedName>
</protein>
<comment type="caution">
    <text evidence="2">The sequence shown here is derived from an EMBL/GenBank/DDBJ whole genome shotgun (WGS) entry which is preliminary data.</text>
</comment>
<feature type="domain" description="NAD-dependent epimerase/dehydratase" evidence="1">
    <location>
        <begin position="2"/>
        <end position="206"/>
    </location>
</feature>
<name>A0ABP5A9V8_9ACTN</name>
<dbReference type="Proteomes" id="UP001501612">
    <property type="component" value="Unassembled WGS sequence"/>
</dbReference>
<dbReference type="InterPro" id="IPR001509">
    <property type="entry name" value="Epimerase_deHydtase"/>
</dbReference>
<dbReference type="Pfam" id="PF01370">
    <property type="entry name" value="Epimerase"/>
    <property type="match status" value="1"/>
</dbReference>
<reference evidence="3" key="1">
    <citation type="journal article" date="2019" name="Int. J. Syst. Evol. Microbiol.">
        <title>The Global Catalogue of Microorganisms (GCM) 10K type strain sequencing project: providing services to taxonomists for standard genome sequencing and annotation.</title>
        <authorList>
            <consortium name="The Broad Institute Genomics Platform"/>
            <consortium name="The Broad Institute Genome Sequencing Center for Infectious Disease"/>
            <person name="Wu L."/>
            <person name="Ma J."/>
        </authorList>
    </citation>
    <scope>NUCLEOTIDE SEQUENCE [LARGE SCALE GENOMIC DNA]</scope>
    <source>
        <strain evidence="3">JCM 14046</strain>
    </source>
</reference>
<evidence type="ECO:0000313" key="3">
    <source>
        <dbReference type="Proteomes" id="UP001501612"/>
    </source>
</evidence>
<evidence type="ECO:0000313" key="2">
    <source>
        <dbReference type="EMBL" id="GAA1907997.1"/>
    </source>
</evidence>
<organism evidence="2 3">
    <name type="scientific">Nocardioides lentus</name>
    <dbReference type="NCBI Taxonomy" id="338077"/>
    <lineage>
        <taxon>Bacteria</taxon>
        <taxon>Bacillati</taxon>
        <taxon>Actinomycetota</taxon>
        <taxon>Actinomycetes</taxon>
        <taxon>Propionibacteriales</taxon>
        <taxon>Nocardioidaceae</taxon>
        <taxon>Nocardioides</taxon>
    </lineage>
</organism>
<dbReference type="InterPro" id="IPR036291">
    <property type="entry name" value="NAD(P)-bd_dom_sf"/>
</dbReference>
<sequence length="333" mass="34178">MLGGTAFLSRAVAEEAVRRGHEVVCACRAASGPVPQGAGHVALDRSGAGPAEVRDAVGVGWDVVVDVARQPGWVRASVAALPDAHHVLVSTISVYSDTATRGGGPATLALHEPLRSDEGTGDPADADPAAAYGRRKVACEEAVAEAAGHWVVRPGLLVGPDDPSGRYPTWVRRLLDSAPGERVLAPGDPDDPCQVLDARDLADWLVDGAERRSTGVVDAVGPPTTRAEALAAVARAVGATPTWVWADTAFLLERGVAPWSGPGSLPLWLPPDLAGILAHDDAPARAGGLRVRPAEETAADTAVWLSTGPDVTLGGLEGSEEAALLTALASLRP</sequence>